<keyword evidence="1" id="KW-1133">Transmembrane helix</keyword>
<sequence>MSSSTQAAPQALTTPFVPPQSCADQFITTTIYSDFTTTTVLASVPAHPRFSACQPPGWDSGGDNNSILHFSPAVCPSGWTAHALGGYESQAVSTAHCCSSGFALIDYYPFQSVDGISPQSPCVANMTNTSPPSATAFPARSTAAYHLRVHNAWHISWEASDMPSLSPTPPPLPLCETSSVIWSWVPGATVEPGAYLRTSCDDRASGSGSGSGLPSLGVLMVLVVVVPVVFLMILCSCVWVCCRRRRRREREAREAHENGGGPLVRVLGFVEGASEPLEDRSPGEVVAK</sequence>
<reference evidence="2" key="1">
    <citation type="journal article" date="2023" name="Mol. Phylogenet. Evol.">
        <title>Genome-scale phylogeny and comparative genomics of the fungal order Sordariales.</title>
        <authorList>
            <person name="Hensen N."/>
            <person name="Bonometti L."/>
            <person name="Westerberg I."/>
            <person name="Brannstrom I.O."/>
            <person name="Guillou S."/>
            <person name="Cros-Aarteil S."/>
            <person name="Calhoun S."/>
            <person name="Haridas S."/>
            <person name="Kuo A."/>
            <person name="Mondo S."/>
            <person name="Pangilinan J."/>
            <person name="Riley R."/>
            <person name="LaButti K."/>
            <person name="Andreopoulos B."/>
            <person name="Lipzen A."/>
            <person name="Chen C."/>
            <person name="Yan M."/>
            <person name="Daum C."/>
            <person name="Ng V."/>
            <person name="Clum A."/>
            <person name="Steindorff A."/>
            <person name="Ohm R.A."/>
            <person name="Martin F."/>
            <person name="Silar P."/>
            <person name="Natvig D.O."/>
            <person name="Lalanne C."/>
            <person name="Gautier V."/>
            <person name="Ament-Velasquez S.L."/>
            <person name="Kruys A."/>
            <person name="Hutchinson M.I."/>
            <person name="Powell A.J."/>
            <person name="Barry K."/>
            <person name="Miller A.N."/>
            <person name="Grigoriev I.V."/>
            <person name="Debuchy R."/>
            <person name="Gladieux P."/>
            <person name="Hiltunen Thoren M."/>
            <person name="Johannesson H."/>
        </authorList>
    </citation>
    <scope>NUCLEOTIDE SEQUENCE</scope>
    <source>
        <strain evidence="2">CBS 757.83</strain>
    </source>
</reference>
<evidence type="ECO:0000313" key="2">
    <source>
        <dbReference type="EMBL" id="KAK4096689.1"/>
    </source>
</evidence>
<protein>
    <submittedName>
        <fullName evidence="2">Uncharacterized protein</fullName>
    </submittedName>
</protein>
<proteinExistence type="predicted"/>
<organism evidence="2 3">
    <name type="scientific">Parathielavia hyrcaniae</name>
    <dbReference type="NCBI Taxonomy" id="113614"/>
    <lineage>
        <taxon>Eukaryota</taxon>
        <taxon>Fungi</taxon>
        <taxon>Dikarya</taxon>
        <taxon>Ascomycota</taxon>
        <taxon>Pezizomycotina</taxon>
        <taxon>Sordariomycetes</taxon>
        <taxon>Sordariomycetidae</taxon>
        <taxon>Sordariales</taxon>
        <taxon>Chaetomiaceae</taxon>
        <taxon>Parathielavia</taxon>
    </lineage>
</organism>
<keyword evidence="1" id="KW-0812">Transmembrane</keyword>
<feature type="transmembrane region" description="Helical" evidence="1">
    <location>
        <begin position="216"/>
        <end position="241"/>
    </location>
</feature>
<evidence type="ECO:0000313" key="3">
    <source>
        <dbReference type="Proteomes" id="UP001305647"/>
    </source>
</evidence>
<dbReference type="AlphaFoldDB" id="A0AAN6SXR6"/>
<dbReference type="EMBL" id="MU863701">
    <property type="protein sequence ID" value="KAK4096689.1"/>
    <property type="molecule type" value="Genomic_DNA"/>
</dbReference>
<dbReference type="Proteomes" id="UP001305647">
    <property type="component" value="Unassembled WGS sequence"/>
</dbReference>
<keyword evidence="1" id="KW-0472">Membrane</keyword>
<gene>
    <name evidence="2" type="ORF">N658DRAFT_501295</name>
</gene>
<evidence type="ECO:0000256" key="1">
    <source>
        <dbReference type="SAM" id="Phobius"/>
    </source>
</evidence>
<reference evidence="2" key="2">
    <citation type="submission" date="2023-05" db="EMBL/GenBank/DDBJ databases">
        <authorList>
            <consortium name="Lawrence Berkeley National Laboratory"/>
            <person name="Steindorff A."/>
            <person name="Hensen N."/>
            <person name="Bonometti L."/>
            <person name="Westerberg I."/>
            <person name="Brannstrom I.O."/>
            <person name="Guillou S."/>
            <person name="Cros-Aarteil S."/>
            <person name="Calhoun S."/>
            <person name="Haridas S."/>
            <person name="Kuo A."/>
            <person name="Mondo S."/>
            <person name="Pangilinan J."/>
            <person name="Riley R."/>
            <person name="Labutti K."/>
            <person name="Andreopoulos B."/>
            <person name="Lipzen A."/>
            <person name="Chen C."/>
            <person name="Yanf M."/>
            <person name="Daum C."/>
            <person name="Ng V."/>
            <person name="Clum A."/>
            <person name="Ohm R."/>
            <person name="Martin F."/>
            <person name="Silar P."/>
            <person name="Natvig D."/>
            <person name="Lalanne C."/>
            <person name="Gautier V."/>
            <person name="Ament-Velasquez S.L."/>
            <person name="Kruys A."/>
            <person name="Hutchinson M.I."/>
            <person name="Powell A.J."/>
            <person name="Barry K."/>
            <person name="Miller A.N."/>
            <person name="Grigoriev I.V."/>
            <person name="Debuchy R."/>
            <person name="Gladieux P."/>
            <person name="Thoren M.H."/>
            <person name="Johannesson H."/>
        </authorList>
    </citation>
    <scope>NUCLEOTIDE SEQUENCE</scope>
    <source>
        <strain evidence="2">CBS 757.83</strain>
    </source>
</reference>
<name>A0AAN6SXR6_9PEZI</name>
<accession>A0AAN6SXR6</accession>
<keyword evidence="3" id="KW-1185">Reference proteome</keyword>
<comment type="caution">
    <text evidence="2">The sequence shown here is derived from an EMBL/GenBank/DDBJ whole genome shotgun (WGS) entry which is preliminary data.</text>
</comment>